<dbReference type="AlphaFoldDB" id="A0AA38FMW6"/>
<evidence type="ECO:0000313" key="2">
    <source>
        <dbReference type="Proteomes" id="UP000824469"/>
    </source>
</evidence>
<evidence type="ECO:0000313" key="1">
    <source>
        <dbReference type="EMBL" id="KAH9307224.1"/>
    </source>
</evidence>
<protein>
    <submittedName>
        <fullName evidence="1">Uncharacterized protein</fullName>
    </submittedName>
</protein>
<dbReference type="Proteomes" id="UP000824469">
    <property type="component" value="Unassembled WGS sequence"/>
</dbReference>
<proteinExistence type="predicted"/>
<feature type="non-terminal residue" evidence="1">
    <location>
        <position position="1"/>
    </location>
</feature>
<comment type="caution">
    <text evidence="1">The sequence shown here is derived from an EMBL/GenBank/DDBJ whole genome shotgun (WGS) entry which is preliminary data.</text>
</comment>
<gene>
    <name evidence="1" type="ORF">KI387_035135</name>
</gene>
<name>A0AA38FMW6_TAXCH</name>
<reference evidence="1 2" key="1">
    <citation type="journal article" date="2021" name="Nat. Plants">
        <title>The Taxus genome provides insights into paclitaxel biosynthesis.</title>
        <authorList>
            <person name="Xiong X."/>
            <person name="Gou J."/>
            <person name="Liao Q."/>
            <person name="Li Y."/>
            <person name="Zhou Q."/>
            <person name="Bi G."/>
            <person name="Li C."/>
            <person name="Du R."/>
            <person name="Wang X."/>
            <person name="Sun T."/>
            <person name="Guo L."/>
            <person name="Liang H."/>
            <person name="Lu P."/>
            <person name="Wu Y."/>
            <person name="Zhang Z."/>
            <person name="Ro D.K."/>
            <person name="Shang Y."/>
            <person name="Huang S."/>
            <person name="Yan J."/>
        </authorList>
    </citation>
    <scope>NUCLEOTIDE SEQUENCE [LARGE SCALE GENOMIC DNA]</scope>
    <source>
        <strain evidence="1">Ta-2019</strain>
    </source>
</reference>
<accession>A0AA38FMW6</accession>
<dbReference type="EMBL" id="JAHRHJ020000007">
    <property type="protein sequence ID" value="KAH9307224.1"/>
    <property type="molecule type" value="Genomic_DNA"/>
</dbReference>
<keyword evidence="2" id="KW-1185">Reference proteome</keyword>
<sequence length="59" mass="6549">SLVEDKEPQNHALLTLGKCNRETPLAYDENISEKRMRTAGAHMTQPGYLALVQGVPNLE</sequence>
<organism evidence="1 2">
    <name type="scientific">Taxus chinensis</name>
    <name type="common">Chinese yew</name>
    <name type="synonym">Taxus wallichiana var. chinensis</name>
    <dbReference type="NCBI Taxonomy" id="29808"/>
    <lineage>
        <taxon>Eukaryota</taxon>
        <taxon>Viridiplantae</taxon>
        <taxon>Streptophyta</taxon>
        <taxon>Embryophyta</taxon>
        <taxon>Tracheophyta</taxon>
        <taxon>Spermatophyta</taxon>
        <taxon>Pinopsida</taxon>
        <taxon>Pinidae</taxon>
        <taxon>Conifers II</taxon>
        <taxon>Cupressales</taxon>
        <taxon>Taxaceae</taxon>
        <taxon>Taxus</taxon>
    </lineage>
</organism>
<feature type="non-terminal residue" evidence="1">
    <location>
        <position position="59"/>
    </location>
</feature>